<dbReference type="EMBL" id="VTPC01000906">
    <property type="protein sequence ID" value="KAF2903911.1"/>
    <property type="molecule type" value="Genomic_DNA"/>
</dbReference>
<organism evidence="1 2">
    <name type="scientific">Ignelater luminosus</name>
    <name type="common">Cucubano</name>
    <name type="synonym">Pyrophorus luminosus</name>
    <dbReference type="NCBI Taxonomy" id="2038154"/>
    <lineage>
        <taxon>Eukaryota</taxon>
        <taxon>Metazoa</taxon>
        <taxon>Ecdysozoa</taxon>
        <taxon>Arthropoda</taxon>
        <taxon>Hexapoda</taxon>
        <taxon>Insecta</taxon>
        <taxon>Pterygota</taxon>
        <taxon>Neoptera</taxon>
        <taxon>Endopterygota</taxon>
        <taxon>Coleoptera</taxon>
        <taxon>Polyphaga</taxon>
        <taxon>Elateriformia</taxon>
        <taxon>Elateroidea</taxon>
        <taxon>Elateridae</taxon>
        <taxon>Agrypninae</taxon>
        <taxon>Pyrophorini</taxon>
        <taxon>Ignelater</taxon>
    </lineage>
</organism>
<name>A0A8K0DGR7_IGNLU</name>
<dbReference type="OrthoDB" id="2016582at2759"/>
<evidence type="ECO:0000313" key="1">
    <source>
        <dbReference type="EMBL" id="KAF2903911.1"/>
    </source>
</evidence>
<protein>
    <submittedName>
        <fullName evidence="1">Uncharacterized protein</fullName>
    </submittedName>
</protein>
<gene>
    <name evidence="1" type="ORF">ILUMI_02263</name>
</gene>
<sequence>QKLGKTLCHAEEIPASSVCCIQSVWEVPVIQHTLFDHTISTNTAEDKARLLAAHSIPSSITSVAIRLGADVCQTHRCPCGAAVSAKGLDVLACKLSRGRISRHDRLPK</sequence>
<dbReference type="AlphaFoldDB" id="A0A8K0DGR7"/>
<comment type="caution">
    <text evidence="1">The sequence shown here is derived from an EMBL/GenBank/DDBJ whole genome shotgun (WGS) entry which is preliminary data.</text>
</comment>
<reference evidence="1" key="1">
    <citation type="submission" date="2019-08" db="EMBL/GenBank/DDBJ databases">
        <title>The genome of the North American firefly Photinus pyralis.</title>
        <authorList>
            <consortium name="Photinus pyralis genome working group"/>
            <person name="Fallon T.R."/>
            <person name="Sander Lower S.E."/>
            <person name="Weng J.-K."/>
        </authorList>
    </citation>
    <scope>NUCLEOTIDE SEQUENCE</scope>
    <source>
        <strain evidence="1">TRF0915ILg1</strain>
        <tissue evidence="1">Whole body</tissue>
    </source>
</reference>
<accession>A0A8K0DGR7</accession>
<keyword evidence="2" id="KW-1185">Reference proteome</keyword>
<feature type="non-terminal residue" evidence="1">
    <location>
        <position position="1"/>
    </location>
</feature>
<proteinExistence type="predicted"/>
<evidence type="ECO:0000313" key="2">
    <source>
        <dbReference type="Proteomes" id="UP000801492"/>
    </source>
</evidence>
<dbReference type="Proteomes" id="UP000801492">
    <property type="component" value="Unassembled WGS sequence"/>
</dbReference>